<dbReference type="EMBL" id="CP088100">
    <property type="protein sequence ID" value="UFW90995.1"/>
    <property type="molecule type" value="Genomic_DNA"/>
</dbReference>
<reference evidence="1" key="1">
    <citation type="submission" date="2021-11" db="EMBL/GenBank/DDBJ databases">
        <title>Australian commercial rhizobial inoculants.</title>
        <authorList>
            <person name="Kohlmeier M.G."/>
            <person name="O'Hara G.W."/>
            <person name="Colombi E."/>
            <person name="Ramsay J.P."/>
            <person name="Terpolilli J."/>
        </authorList>
    </citation>
    <scope>NUCLEOTIDE SEQUENCE</scope>
    <source>
        <strain evidence="1">CC829</strain>
    </source>
</reference>
<keyword evidence="1" id="KW-0863">Zinc-finger</keyword>
<proteinExistence type="predicted"/>
<dbReference type="RefSeq" id="WP_231144972.1">
    <property type="nucleotide sequence ID" value="NZ_CP088100.1"/>
</dbReference>
<sequence>MKDLEQARQRAQEAFDALWQPGEQRRTLSRDKALYWLAIALGVKPGLINIDHANEAALRKIERACIAAHGPAAFNLASERRRV</sequence>
<name>A0ABY3QZ53_9BRAD</name>
<dbReference type="GO" id="GO:0008270">
    <property type="term" value="F:zinc ion binding"/>
    <property type="evidence" value="ECO:0007669"/>
    <property type="project" value="UniProtKB-KW"/>
</dbReference>
<gene>
    <name evidence="1" type="ORF">BjapCC829_21630</name>
</gene>
<evidence type="ECO:0000313" key="1">
    <source>
        <dbReference type="EMBL" id="UFW90995.1"/>
    </source>
</evidence>
<organism evidence="1 2">
    <name type="scientific">Bradyrhizobium barranii</name>
    <dbReference type="NCBI Taxonomy" id="2992140"/>
    <lineage>
        <taxon>Bacteria</taxon>
        <taxon>Pseudomonadati</taxon>
        <taxon>Pseudomonadota</taxon>
        <taxon>Alphaproteobacteria</taxon>
        <taxon>Hyphomicrobiales</taxon>
        <taxon>Nitrobacteraceae</taxon>
        <taxon>Bradyrhizobium</taxon>
    </lineage>
</organism>
<protein>
    <submittedName>
        <fullName evidence="1">DUF3268 family zinc-finger domain-containing protein</fullName>
    </submittedName>
</protein>
<dbReference type="Proteomes" id="UP001430990">
    <property type="component" value="Chromosome"/>
</dbReference>
<keyword evidence="2" id="KW-1185">Reference proteome</keyword>
<accession>A0ABY3QZ53</accession>
<keyword evidence="1" id="KW-0479">Metal-binding</keyword>
<keyword evidence="1" id="KW-0862">Zinc</keyword>
<evidence type="ECO:0000313" key="2">
    <source>
        <dbReference type="Proteomes" id="UP001430990"/>
    </source>
</evidence>